<reference evidence="3" key="2">
    <citation type="submission" date="2017-05" db="EMBL/GenBank/DDBJ databases">
        <authorList>
            <person name="Song R."/>
            <person name="Chenine A.L."/>
            <person name="Ruprecht R.M."/>
        </authorList>
    </citation>
    <scope>NUCLEOTIDE SEQUENCE</scope>
    <source>
        <strain evidence="3">A64477</strain>
        <plasmid evidence="3">pKP64477b</plasmid>
    </source>
</reference>
<dbReference type="InterPro" id="IPR011335">
    <property type="entry name" value="Restrct_endonuc-II-like"/>
</dbReference>
<dbReference type="SUPFAM" id="SSF101936">
    <property type="entry name" value="DNA-binding pseudobarrel domain"/>
    <property type="match status" value="1"/>
</dbReference>
<evidence type="ECO:0000259" key="1">
    <source>
        <dbReference type="Pfam" id="PF09019"/>
    </source>
</evidence>
<sequence>MSLLAEWLQTKCSANVWVFVKRLSANDTGATKSHQSGLYMPGAVIDELFPSLRDTQLSNPEALFSVHVSSHPDCPDLHDVRAIYFNNKFFGGTRNETRLTGFGKQNPLQNPANTGALALLAFDRVPGTFSSYCDVWVCKDLTEEEILEPIIGEVIPGATIFGPGDKIIGGFVTENSPGRTKYKLPPEWTHYFPSGKEIISFAACHYDRTTYDPDSQLTRRRKIEFEIFLAVEELHVLGQIAKGFATVNDFITLANSVSNRRKSRAGKSLELHLESLFTEHGATSFETQATTEGKKKPDFIFPSGAAYRDPDYPAERLRMLGVKTTCKDRWRQVLNEANRIDTVHLFTLQQGVSVAQFREMQAEGIRLVVPKGLHKAFPEEIRGELMSLSAFINEIKELYS</sequence>
<keyword evidence="4" id="KW-0378">Hydrolase</keyword>
<gene>
    <name evidence="3" type="ORF">KP64477b_00161</name>
    <name evidence="4" type="ORF">PENVA_0281</name>
</gene>
<dbReference type="InterPro" id="IPR015109">
    <property type="entry name" value="Restrct_endonuc_II_EcoRII_C"/>
</dbReference>
<keyword evidence="3" id="KW-0255">Endonuclease</keyword>
<dbReference type="GO" id="GO:0009036">
    <property type="term" value="F:type II site-specific deoxyribonuclease activity"/>
    <property type="evidence" value="ECO:0007669"/>
    <property type="project" value="UniProtKB-EC"/>
</dbReference>
<feature type="domain" description="Restriction endonuclease type II EcoRII N-terminal" evidence="2">
    <location>
        <begin position="15"/>
        <end position="163"/>
    </location>
</feature>
<dbReference type="PATRIC" id="fig|573.2307.peg.4647"/>
<dbReference type="Gene3D" id="3.40.91.80">
    <property type="match status" value="1"/>
</dbReference>
<dbReference type="Pfam" id="PF09217">
    <property type="entry name" value="EcoRII-N"/>
    <property type="match status" value="1"/>
</dbReference>
<reference evidence="4" key="1">
    <citation type="journal article" date="2014" name="Antimicrob. Agents Chemother.">
        <title>IncH-Type Plasmid Harboring blaCTX-M-15, blaDHA-1, and qnrB4 Genes Recovered from Animal Isolates.</title>
        <authorList>
            <person name="Schluter A."/>
            <person name="Nordmann P."/>
            <person name="Bonnin R.A."/>
            <person name="Millemann Y."/>
            <person name="Eikmeyer F.G."/>
            <person name="Wibberg D."/>
            <person name="Puhler A."/>
            <person name="Poirel L."/>
        </authorList>
    </citation>
    <scope>NUCLEOTIDE SEQUENCE [LARGE SCALE GENOMIC DNA]</scope>
    <source>
        <strain evidence="4">Kp15</strain>
        <plasmid evidence="4">pENVA</plasmid>
    </source>
</reference>
<feature type="domain" description="Restriction endonuclease type II EcoRII C-terminal" evidence="1">
    <location>
        <begin position="228"/>
        <end position="392"/>
    </location>
</feature>
<dbReference type="SUPFAM" id="SSF52980">
    <property type="entry name" value="Restriction endonuclease-like"/>
    <property type="match status" value="1"/>
</dbReference>
<accession>A0A024HVG7</accession>
<dbReference type="GO" id="GO:0009307">
    <property type="term" value="P:DNA restriction-modification system"/>
    <property type="evidence" value="ECO:0007669"/>
    <property type="project" value="InterPro"/>
</dbReference>
<evidence type="ECO:0000313" key="3">
    <source>
        <dbReference type="EMBL" id="ASF81489.1"/>
    </source>
</evidence>
<dbReference type="GO" id="GO:0003677">
    <property type="term" value="F:DNA binding"/>
    <property type="evidence" value="ECO:0007669"/>
    <property type="project" value="InterPro"/>
</dbReference>
<dbReference type="InterPro" id="IPR023372">
    <property type="entry name" value="Rest_endonuc_II_EcoRII_N"/>
</dbReference>
<dbReference type="EC" id="3.1.21.4" evidence="4"/>
<geneLocation type="plasmid" evidence="3">
    <name>pKP64477b</name>
</geneLocation>
<keyword evidence="3" id="KW-0540">Nuclease</keyword>
<protein>
    <submittedName>
        <fullName evidence="3">Restriction endonuclease</fullName>
    </submittedName>
    <submittedName>
        <fullName evidence="4">Type II restriction enzyme</fullName>
        <ecNumber evidence="4">3.1.21.4</ecNumber>
    </submittedName>
</protein>
<dbReference type="Gene3D" id="2.40.330.10">
    <property type="entry name" value="DNA-binding pseudobarrel domain"/>
    <property type="match status" value="1"/>
</dbReference>
<evidence type="ECO:0000313" key="4">
    <source>
        <dbReference type="EMBL" id="CDM79897.1"/>
    </source>
</evidence>
<dbReference type="RefSeq" id="WP_061892014.1">
    <property type="nucleotide sequence ID" value="NZ_CABHKM010000005.1"/>
</dbReference>
<dbReference type="InterPro" id="IPR015300">
    <property type="entry name" value="DNA-bd_pseudobarrel_sf"/>
</dbReference>
<dbReference type="EMBL" id="HG918041">
    <property type="protein sequence ID" value="CDM79897.1"/>
    <property type="molecule type" value="Genomic_DNA"/>
</dbReference>
<proteinExistence type="predicted"/>
<dbReference type="AlphaFoldDB" id="A0A024HVG7"/>
<dbReference type="REBASE" id="86145">
    <property type="entry name" value="Kpn15ORF280P"/>
</dbReference>
<geneLocation type="plasmid" evidence="4">
    <name>pENVA</name>
</geneLocation>
<dbReference type="REBASE" id="209603">
    <property type="entry name" value="Kpn64477ORF162P"/>
</dbReference>
<keyword evidence="4" id="KW-0614">Plasmid</keyword>
<dbReference type="EMBL" id="MF150122">
    <property type="protein sequence ID" value="ASF81489.1"/>
    <property type="molecule type" value="Genomic_DNA"/>
</dbReference>
<dbReference type="InterPro" id="IPR038365">
    <property type="entry name" value="EcoRII_C_sf"/>
</dbReference>
<organism evidence="4">
    <name type="scientific">Klebsiella pneumoniae</name>
    <dbReference type="NCBI Taxonomy" id="573"/>
    <lineage>
        <taxon>Bacteria</taxon>
        <taxon>Pseudomonadati</taxon>
        <taxon>Pseudomonadota</taxon>
        <taxon>Gammaproteobacteria</taxon>
        <taxon>Enterobacterales</taxon>
        <taxon>Enterobacteriaceae</taxon>
        <taxon>Klebsiella/Raoultella group</taxon>
        <taxon>Klebsiella</taxon>
        <taxon>Klebsiella pneumoniae complex</taxon>
    </lineage>
</organism>
<dbReference type="Pfam" id="PF09019">
    <property type="entry name" value="EcoRII-C"/>
    <property type="match status" value="1"/>
</dbReference>
<evidence type="ECO:0000259" key="2">
    <source>
        <dbReference type="Pfam" id="PF09217"/>
    </source>
</evidence>
<name>A0A024HVG7_KLEPN</name>